<keyword evidence="3" id="KW-1185">Reference proteome</keyword>
<reference evidence="2 3" key="1">
    <citation type="submission" date="2018-05" db="EMBL/GenBank/DDBJ databases">
        <title>Genomic Encyclopedia of Type Strains, Phase IV (KMG-IV): sequencing the most valuable type-strain genomes for metagenomic binning, comparative biology and taxonomic classification.</title>
        <authorList>
            <person name="Goeker M."/>
        </authorList>
    </citation>
    <scope>NUCLEOTIDE SEQUENCE [LARGE SCALE GENOMIC DNA]</scope>
    <source>
        <strain evidence="2 3">DSM 24906</strain>
    </source>
</reference>
<name>A0AA45HJA4_9BACT</name>
<dbReference type="EMBL" id="QGGI01000003">
    <property type="protein sequence ID" value="PWJ95958.1"/>
    <property type="molecule type" value="Genomic_DNA"/>
</dbReference>
<dbReference type="InterPro" id="IPR002791">
    <property type="entry name" value="ARMT1-like_metal-bd"/>
</dbReference>
<organism evidence="2 3">
    <name type="scientific">Oceanotoga teriensis</name>
    <dbReference type="NCBI Taxonomy" id="515440"/>
    <lineage>
        <taxon>Bacteria</taxon>
        <taxon>Thermotogati</taxon>
        <taxon>Thermotogota</taxon>
        <taxon>Thermotogae</taxon>
        <taxon>Petrotogales</taxon>
        <taxon>Petrotogaceae</taxon>
        <taxon>Oceanotoga</taxon>
    </lineage>
</organism>
<dbReference type="RefSeq" id="WP_158274762.1">
    <property type="nucleotide sequence ID" value="NZ_JAMHJO010000007.1"/>
</dbReference>
<evidence type="ECO:0000259" key="1">
    <source>
        <dbReference type="Pfam" id="PF01937"/>
    </source>
</evidence>
<evidence type="ECO:0000313" key="3">
    <source>
        <dbReference type="Proteomes" id="UP000245921"/>
    </source>
</evidence>
<dbReference type="Gene3D" id="1.10.285.20">
    <property type="entry name" value="Uncharacterised protein PF01937, DUF89, domain 2"/>
    <property type="match status" value="1"/>
</dbReference>
<dbReference type="PIRSF" id="PIRSF006593">
    <property type="entry name" value="UCP006593"/>
    <property type="match status" value="1"/>
</dbReference>
<dbReference type="Proteomes" id="UP000245921">
    <property type="component" value="Unassembled WGS sequence"/>
</dbReference>
<comment type="caution">
    <text evidence="2">The sequence shown here is derived from an EMBL/GenBank/DDBJ whole genome shotgun (WGS) entry which is preliminary data.</text>
</comment>
<protein>
    <recommendedName>
        <fullName evidence="1">Damage-control phosphatase ARMT1-like metal-binding domain-containing protein</fullName>
    </recommendedName>
</protein>
<evidence type="ECO:0000313" key="2">
    <source>
        <dbReference type="EMBL" id="PWJ95958.1"/>
    </source>
</evidence>
<dbReference type="Gene3D" id="3.40.50.10880">
    <property type="entry name" value="Uncharacterised protein PF01937, DUF89, domain 3"/>
    <property type="match status" value="1"/>
</dbReference>
<dbReference type="SUPFAM" id="SSF111321">
    <property type="entry name" value="AF1104-like"/>
    <property type="match status" value="1"/>
</dbReference>
<dbReference type="AlphaFoldDB" id="A0AA45HJA4"/>
<dbReference type="InterPro" id="IPR036075">
    <property type="entry name" value="ARMT-1-like_metal-bd_sf"/>
</dbReference>
<dbReference type="Pfam" id="PF01937">
    <property type="entry name" value="ARMT1-like_dom"/>
    <property type="match status" value="1"/>
</dbReference>
<proteinExistence type="predicted"/>
<gene>
    <name evidence="2" type="ORF">C7380_103137</name>
</gene>
<dbReference type="InterPro" id="IPR014444">
    <property type="entry name" value="PH1575-like"/>
</dbReference>
<accession>A0AA45HJA4</accession>
<feature type="domain" description="Damage-control phosphatase ARMT1-like metal-binding" evidence="1">
    <location>
        <begin position="4"/>
        <end position="286"/>
    </location>
</feature>
<sequence>MKASYECLNCVAKNGLNLINKVKKINDYTEEELFNAYKDILKSVVDNSFYGLKPIEISLNMYDKFYELFGKRDYYENEKTNSNQIFLEMYDDLLEFCRNSKNPIKLATKLSAVGNLIDYGIKNSFGELEWEIENLTKNREFSINDFDILDEKLKNANSLLFIHDNAGEIVLDKILIKVIKDKYPDLMIHSAVRSTPIINDATLKDTEEINLKEVSIPIESGSIYPGTILSNVNTAFKNIFDNSDVIISKGQGNFEGLEFENGNIFYILMAKCKTIADVLGVNVGEIVLKNL</sequence>